<keyword evidence="1" id="KW-0678">Repressor</keyword>
<gene>
    <name evidence="5" type="ORF">GZ085_09845</name>
</gene>
<dbReference type="InterPro" id="IPR013572">
    <property type="entry name" value="Tscrpt_reg_MAATS_C"/>
</dbReference>
<reference evidence="5 6" key="1">
    <citation type="submission" date="2019-09" db="EMBL/GenBank/DDBJ databases">
        <title>H2 Metabolism Revealed by Metagenomic Analysis in Subglacial Sediment of East Antarctica.</title>
        <authorList>
            <person name="Yang Z."/>
            <person name="Zhang Y."/>
            <person name="Lv Y."/>
            <person name="Yan W."/>
            <person name="Xiao X."/>
            <person name="Sun B."/>
            <person name="Ma H."/>
        </authorList>
    </citation>
    <scope>NUCLEOTIDE SEQUENCE [LARGE SCALE GENOMIC DNA]</scope>
    <source>
        <strain evidence="5">Bin2_2</strain>
    </source>
</reference>
<evidence type="ECO:0000259" key="4">
    <source>
        <dbReference type="Pfam" id="PF08361"/>
    </source>
</evidence>
<comment type="caution">
    <text evidence="5">The sequence shown here is derived from an EMBL/GenBank/DDBJ whole genome shotgun (WGS) entry which is preliminary data.</text>
</comment>
<dbReference type="Pfam" id="PF08361">
    <property type="entry name" value="TetR_C_2"/>
    <property type="match status" value="1"/>
</dbReference>
<accession>A0A7C9KBU1</accession>
<feature type="non-terminal residue" evidence="5">
    <location>
        <position position="1"/>
    </location>
</feature>
<evidence type="ECO:0000313" key="6">
    <source>
        <dbReference type="Proteomes" id="UP000483432"/>
    </source>
</evidence>
<dbReference type="Gene3D" id="1.10.357.10">
    <property type="entry name" value="Tetracycline Repressor, domain 2"/>
    <property type="match status" value="1"/>
</dbReference>
<evidence type="ECO:0000256" key="2">
    <source>
        <dbReference type="ARBA" id="ARBA00023015"/>
    </source>
</evidence>
<dbReference type="SUPFAM" id="SSF48498">
    <property type="entry name" value="Tetracyclin repressor-like, C-terminal domain"/>
    <property type="match status" value="1"/>
</dbReference>
<evidence type="ECO:0000256" key="1">
    <source>
        <dbReference type="ARBA" id="ARBA00022491"/>
    </source>
</evidence>
<evidence type="ECO:0000256" key="3">
    <source>
        <dbReference type="ARBA" id="ARBA00023163"/>
    </source>
</evidence>
<feature type="domain" description="Transcription regulator MAATS C-terminal" evidence="4">
    <location>
        <begin position="13"/>
        <end position="77"/>
    </location>
</feature>
<dbReference type="Proteomes" id="UP000483432">
    <property type="component" value="Unassembled WGS sequence"/>
</dbReference>
<dbReference type="AlphaFoldDB" id="A0A7C9KBU1"/>
<keyword evidence="2" id="KW-0805">Transcription regulation</keyword>
<organism evidence="5 6">
    <name type="scientific">Sulfuriferula multivorans</name>
    <dbReference type="NCBI Taxonomy" id="1559896"/>
    <lineage>
        <taxon>Bacteria</taxon>
        <taxon>Pseudomonadati</taxon>
        <taxon>Pseudomonadota</taxon>
        <taxon>Betaproteobacteria</taxon>
        <taxon>Nitrosomonadales</taxon>
        <taxon>Sulfuricellaceae</taxon>
        <taxon>Sulfuriferula</taxon>
    </lineage>
</organism>
<name>A0A7C9KBU1_9PROT</name>
<dbReference type="InterPro" id="IPR036271">
    <property type="entry name" value="Tet_transcr_reg_TetR-rel_C_sf"/>
</dbReference>
<sequence length="94" mass="10011">GVVAKNDADRASCLTQVQQLFDQAVVIGQLPAATDTFLATHGLHAYLVGLMHEWVLNPDAYDLATCAAPLIDCYLGGLKVSPPVCRPSATMSWP</sequence>
<dbReference type="EMBL" id="JAAFGW010000145">
    <property type="protein sequence ID" value="NDP48672.1"/>
    <property type="molecule type" value="Genomic_DNA"/>
</dbReference>
<dbReference type="GO" id="GO:0003677">
    <property type="term" value="F:DNA binding"/>
    <property type="evidence" value="ECO:0007669"/>
    <property type="project" value="InterPro"/>
</dbReference>
<protein>
    <recommendedName>
        <fullName evidence="4">Transcription regulator MAATS C-terminal domain-containing protein</fullName>
    </recommendedName>
</protein>
<proteinExistence type="predicted"/>
<keyword evidence="3" id="KW-0804">Transcription</keyword>
<evidence type="ECO:0000313" key="5">
    <source>
        <dbReference type="EMBL" id="NDP48672.1"/>
    </source>
</evidence>